<evidence type="ECO:0000256" key="1">
    <source>
        <dbReference type="SAM" id="MobiDB-lite"/>
    </source>
</evidence>
<feature type="compositionally biased region" description="Basic and acidic residues" evidence="1">
    <location>
        <begin position="93"/>
        <end position="106"/>
    </location>
</feature>
<dbReference type="Proteomes" id="UP001341840">
    <property type="component" value="Unassembled WGS sequence"/>
</dbReference>
<proteinExistence type="predicted"/>
<feature type="region of interest" description="Disordered" evidence="1">
    <location>
        <begin position="86"/>
        <end position="106"/>
    </location>
</feature>
<sequence>MNQLLDEWNGLGEIECKDVGPYRCVVTFSTPEIRDGDVDNELLHSVFDEVRPHWNFVWSLSRRVWIEKFQHSGDLIGIVPKRDLSAGNFFSGDKNREQNGYKDLHP</sequence>
<evidence type="ECO:0000313" key="3">
    <source>
        <dbReference type="Proteomes" id="UP001341840"/>
    </source>
</evidence>
<keyword evidence="3" id="KW-1185">Reference proteome</keyword>
<protein>
    <submittedName>
        <fullName evidence="2">Uncharacterized protein</fullName>
    </submittedName>
</protein>
<reference evidence="2 3" key="1">
    <citation type="journal article" date="2023" name="Plants (Basel)">
        <title>Bridging the Gap: Combining Genomics and Transcriptomics Approaches to Understand Stylosanthes scabra, an Orphan Legume from the Brazilian Caatinga.</title>
        <authorList>
            <person name="Ferreira-Neto J.R.C."/>
            <person name="da Silva M.D."/>
            <person name="Binneck E."/>
            <person name="de Melo N.F."/>
            <person name="da Silva R.H."/>
            <person name="de Melo A.L.T.M."/>
            <person name="Pandolfi V."/>
            <person name="Bustamante F.O."/>
            <person name="Brasileiro-Vidal A.C."/>
            <person name="Benko-Iseppon A.M."/>
        </authorList>
    </citation>
    <scope>NUCLEOTIDE SEQUENCE [LARGE SCALE GENOMIC DNA]</scope>
    <source>
        <tissue evidence="2">Leaves</tissue>
    </source>
</reference>
<evidence type="ECO:0000313" key="2">
    <source>
        <dbReference type="EMBL" id="MED6170341.1"/>
    </source>
</evidence>
<comment type="caution">
    <text evidence="2">The sequence shown here is derived from an EMBL/GenBank/DDBJ whole genome shotgun (WGS) entry which is preliminary data.</text>
</comment>
<organism evidence="2 3">
    <name type="scientific">Stylosanthes scabra</name>
    <dbReference type="NCBI Taxonomy" id="79078"/>
    <lineage>
        <taxon>Eukaryota</taxon>
        <taxon>Viridiplantae</taxon>
        <taxon>Streptophyta</taxon>
        <taxon>Embryophyta</taxon>
        <taxon>Tracheophyta</taxon>
        <taxon>Spermatophyta</taxon>
        <taxon>Magnoliopsida</taxon>
        <taxon>eudicotyledons</taxon>
        <taxon>Gunneridae</taxon>
        <taxon>Pentapetalae</taxon>
        <taxon>rosids</taxon>
        <taxon>fabids</taxon>
        <taxon>Fabales</taxon>
        <taxon>Fabaceae</taxon>
        <taxon>Papilionoideae</taxon>
        <taxon>50 kb inversion clade</taxon>
        <taxon>dalbergioids sensu lato</taxon>
        <taxon>Dalbergieae</taxon>
        <taxon>Pterocarpus clade</taxon>
        <taxon>Stylosanthes</taxon>
    </lineage>
</organism>
<gene>
    <name evidence="2" type="ORF">PIB30_029944</name>
</gene>
<name>A0ABU6V9R9_9FABA</name>
<accession>A0ABU6V9R9</accession>
<dbReference type="EMBL" id="JASCZI010151158">
    <property type="protein sequence ID" value="MED6170341.1"/>
    <property type="molecule type" value="Genomic_DNA"/>
</dbReference>